<accession>A0A917IUJ6</accession>
<dbReference type="InterPro" id="IPR011990">
    <property type="entry name" value="TPR-like_helical_dom_sf"/>
</dbReference>
<evidence type="ECO:0000259" key="6">
    <source>
        <dbReference type="Pfam" id="PF07980"/>
    </source>
</evidence>
<dbReference type="InterPro" id="IPR012944">
    <property type="entry name" value="SusD_RagB_dom"/>
</dbReference>
<name>A0A917IUJ6_9BACT</name>
<comment type="caution">
    <text evidence="8">The sequence shown here is derived from an EMBL/GenBank/DDBJ whole genome shotgun (WGS) entry which is preliminary data.</text>
</comment>
<evidence type="ECO:0000256" key="5">
    <source>
        <dbReference type="ARBA" id="ARBA00023237"/>
    </source>
</evidence>
<keyword evidence="3" id="KW-0732">Signal</keyword>
<dbReference type="AlphaFoldDB" id="A0A917IUJ6"/>
<evidence type="ECO:0000259" key="7">
    <source>
        <dbReference type="Pfam" id="PF14322"/>
    </source>
</evidence>
<gene>
    <name evidence="8" type="ORF">GCM10011379_14590</name>
</gene>
<dbReference type="PROSITE" id="PS51257">
    <property type="entry name" value="PROKAR_LIPOPROTEIN"/>
    <property type="match status" value="1"/>
</dbReference>
<reference evidence="8" key="2">
    <citation type="submission" date="2020-09" db="EMBL/GenBank/DDBJ databases">
        <authorList>
            <person name="Sun Q."/>
            <person name="Zhou Y."/>
        </authorList>
    </citation>
    <scope>NUCLEOTIDE SEQUENCE</scope>
    <source>
        <strain evidence="8">CGMCC 1.15290</strain>
    </source>
</reference>
<dbReference type="GO" id="GO:0009279">
    <property type="term" value="C:cell outer membrane"/>
    <property type="evidence" value="ECO:0007669"/>
    <property type="project" value="UniProtKB-SubCell"/>
</dbReference>
<protein>
    <recommendedName>
        <fullName evidence="10">RagB/SusD family nutrient uptake outer membrane protein</fullName>
    </recommendedName>
</protein>
<dbReference type="Gene3D" id="1.25.40.390">
    <property type="match status" value="1"/>
</dbReference>
<reference evidence="8" key="1">
    <citation type="journal article" date="2014" name="Int. J. Syst. Evol. Microbiol.">
        <title>Complete genome sequence of Corynebacterium casei LMG S-19264T (=DSM 44701T), isolated from a smear-ripened cheese.</title>
        <authorList>
            <consortium name="US DOE Joint Genome Institute (JGI-PGF)"/>
            <person name="Walter F."/>
            <person name="Albersmeier A."/>
            <person name="Kalinowski J."/>
            <person name="Ruckert C."/>
        </authorList>
    </citation>
    <scope>NUCLEOTIDE SEQUENCE</scope>
    <source>
        <strain evidence="8">CGMCC 1.15290</strain>
    </source>
</reference>
<dbReference type="SUPFAM" id="SSF48452">
    <property type="entry name" value="TPR-like"/>
    <property type="match status" value="1"/>
</dbReference>
<dbReference type="Pfam" id="PF14322">
    <property type="entry name" value="SusD-like_3"/>
    <property type="match status" value="1"/>
</dbReference>
<dbReference type="EMBL" id="BMIB01000002">
    <property type="protein sequence ID" value="GGH63555.1"/>
    <property type="molecule type" value="Genomic_DNA"/>
</dbReference>
<dbReference type="Proteomes" id="UP000627292">
    <property type="component" value="Unassembled WGS sequence"/>
</dbReference>
<evidence type="ECO:0000256" key="3">
    <source>
        <dbReference type="ARBA" id="ARBA00022729"/>
    </source>
</evidence>
<sequence>MFIMKLISHIRNHTLTAVTLLAVALATTSGCRKFIEVDPPVTSVTNGSVYLNDNTAIAVLTELYTNFMLRTVNTSSIDDGVSGVSWVTDLTADNLTLEFQASQKLLSYYTNNLESTGNIVAGTVFWSRLYEYIYKANAAMEGISGSTTLTPAVKTQLLGECRFLRAFCYFYLVNLYGDAALVLTTDYATNALLPRTPAAEIYKQIVTDLTEAKALLKEQYVGLDMQTTSTDRIRVNKAAARALLARVYLYTGEYAKAEAEASAVISNSLYGLVTDNPGTVFLKNSKETIWAMQPTISTTQNTWQSFIFPLTKAPSASNPVSLSANLMATFDTTRDKRYKNWIGNFTTGGKTYYYAYKYKAGAVTSSITEYEMVLRLAEQYLIRAEARTQQGNITGIASATTDLNTIRSRAGLADTTVTGKDEMVNAILLERRKEFFTEWGHRWFDLKRLGKIDAVMQAYAPLKGGTWQSYKALFPLAQTEIALNPGMTGQQNTGYN</sequence>
<keyword evidence="9" id="KW-1185">Reference proteome</keyword>
<feature type="domain" description="RagB/SusD" evidence="6">
    <location>
        <begin position="350"/>
        <end position="495"/>
    </location>
</feature>
<evidence type="ECO:0008006" key="10">
    <source>
        <dbReference type="Google" id="ProtNLM"/>
    </source>
</evidence>
<dbReference type="Pfam" id="PF07980">
    <property type="entry name" value="SusD_RagB"/>
    <property type="match status" value="1"/>
</dbReference>
<evidence type="ECO:0000313" key="8">
    <source>
        <dbReference type="EMBL" id="GGH63555.1"/>
    </source>
</evidence>
<proteinExistence type="inferred from homology"/>
<comment type="similarity">
    <text evidence="2">Belongs to the SusD family.</text>
</comment>
<evidence type="ECO:0000256" key="4">
    <source>
        <dbReference type="ARBA" id="ARBA00023136"/>
    </source>
</evidence>
<feature type="domain" description="SusD-like N-terminal" evidence="7">
    <location>
        <begin position="107"/>
        <end position="249"/>
    </location>
</feature>
<dbReference type="CDD" id="cd08977">
    <property type="entry name" value="SusD"/>
    <property type="match status" value="1"/>
</dbReference>
<comment type="subcellular location">
    <subcellularLocation>
        <location evidence="1">Cell outer membrane</location>
    </subcellularLocation>
</comment>
<evidence type="ECO:0000256" key="2">
    <source>
        <dbReference type="ARBA" id="ARBA00006275"/>
    </source>
</evidence>
<keyword evidence="4" id="KW-0472">Membrane</keyword>
<evidence type="ECO:0000313" key="9">
    <source>
        <dbReference type="Proteomes" id="UP000627292"/>
    </source>
</evidence>
<dbReference type="InterPro" id="IPR033985">
    <property type="entry name" value="SusD-like_N"/>
</dbReference>
<keyword evidence="5" id="KW-0998">Cell outer membrane</keyword>
<evidence type="ECO:0000256" key="1">
    <source>
        <dbReference type="ARBA" id="ARBA00004442"/>
    </source>
</evidence>
<organism evidence="8 9">
    <name type="scientific">Filimonas zeae</name>
    <dbReference type="NCBI Taxonomy" id="1737353"/>
    <lineage>
        <taxon>Bacteria</taxon>
        <taxon>Pseudomonadati</taxon>
        <taxon>Bacteroidota</taxon>
        <taxon>Chitinophagia</taxon>
        <taxon>Chitinophagales</taxon>
        <taxon>Chitinophagaceae</taxon>
        <taxon>Filimonas</taxon>
    </lineage>
</organism>